<gene>
    <name evidence="2" type="ORF">PAXRUDRAFT_829483</name>
</gene>
<dbReference type="EMBL" id="KN825226">
    <property type="protein sequence ID" value="KIK92965.1"/>
    <property type="molecule type" value="Genomic_DNA"/>
</dbReference>
<keyword evidence="3" id="KW-1185">Reference proteome</keyword>
<reference evidence="3" key="2">
    <citation type="submission" date="2015-01" db="EMBL/GenBank/DDBJ databases">
        <title>Evolutionary Origins and Diversification of the Mycorrhizal Mutualists.</title>
        <authorList>
            <consortium name="DOE Joint Genome Institute"/>
            <consortium name="Mycorrhizal Genomics Consortium"/>
            <person name="Kohler A."/>
            <person name="Kuo A."/>
            <person name="Nagy L.G."/>
            <person name="Floudas D."/>
            <person name="Copeland A."/>
            <person name="Barry K.W."/>
            <person name="Cichocki N."/>
            <person name="Veneault-Fourrey C."/>
            <person name="LaButti K."/>
            <person name="Lindquist E.A."/>
            <person name="Lipzen A."/>
            <person name="Lundell T."/>
            <person name="Morin E."/>
            <person name="Murat C."/>
            <person name="Riley R."/>
            <person name="Ohm R."/>
            <person name="Sun H."/>
            <person name="Tunlid A."/>
            <person name="Henrissat B."/>
            <person name="Grigoriev I.V."/>
            <person name="Hibbett D.S."/>
            <person name="Martin F."/>
        </authorList>
    </citation>
    <scope>NUCLEOTIDE SEQUENCE [LARGE SCALE GENOMIC DNA]</scope>
    <source>
        <strain evidence="3">Ve08.2h10</strain>
    </source>
</reference>
<dbReference type="InParanoid" id="A0A0D0E5Z3"/>
<evidence type="ECO:0000313" key="3">
    <source>
        <dbReference type="Proteomes" id="UP000054538"/>
    </source>
</evidence>
<accession>A0A0D0E5Z3</accession>
<dbReference type="OrthoDB" id="9997422at2759"/>
<dbReference type="SUPFAM" id="SSF56024">
    <property type="entry name" value="Phospholipase D/nuclease"/>
    <property type="match status" value="1"/>
</dbReference>
<dbReference type="Proteomes" id="UP000054538">
    <property type="component" value="Unassembled WGS sequence"/>
</dbReference>
<dbReference type="AlphaFoldDB" id="A0A0D0E5Z3"/>
<reference evidence="2 3" key="1">
    <citation type="submission" date="2014-04" db="EMBL/GenBank/DDBJ databases">
        <authorList>
            <consortium name="DOE Joint Genome Institute"/>
            <person name="Kuo A."/>
            <person name="Kohler A."/>
            <person name="Jargeat P."/>
            <person name="Nagy L.G."/>
            <person name="Floudas D."/>
            <person name="Copeland A."/>
            <person name="Barry K.W."/>
            <person name="Cichocki N."/>
            <person name="Veneault-Fourrey C."/>
            <person name="LaButti K."/>
            <person name="Lindquist E.A."/>
            <person name="Lipzen A."/>
            <person name="Lundell T."/>
            <person name="Morin E."/>
            <person name="Murat C."/>
            <person name="Sun H."/>
            <person name="Tunlid A."/>
            <person name="Henrissat B."/>
            <person name="Grigoriev I.V."/>
            <person name="Hibbett D.S."/>
            <person name="Martin F."/>
            <person name="Nordberg H.P."/>
            <person name="Cantor M.N."/>
            <person name="Hua S.X."/>
        </authorList>
    </citation>
    <scope>NUCLEOTIDE SEQUENCE [LARGE SCALE GENOMIC DNA]</scope>
    <source>
        <strain evidence="2 3">Ve08.2h10</strain>
    </source>
</reference>
<sequence>MMNICHIYSTRPRNRVPNGRPDDPESGIHNAQDPARLAGLKYARKNVFIQSPTFNAVPVMEGVLNAVRRGIECTLYIDVGFNDGGEVLPGQGGIKRRSLQADVCSAQRSRETETKVLLVHWRVIALS</sequence>
<name>A0A0D0E5Z3_9AGAM</name>
<protein>
    <submittedName>
        <fullName evidence="2">Uncharacterized protein</fullName>
    </submittedName>
</protein>
<dbReference type="CDD" id="cd00138">
    <property type="entry name" value="PLDc_SF"/>
    <property type="match status" value="1"/>
</dbReference>
<evidence type="ECO:0000313" key="2">
    <source>
        <dbReference type="EMBL" id="KIK92965.1"/>
    </source>
</evidence>
<feature type="region of interest" description="Disordered" evidence="1">
    <location>
        <begin position="8"/>
        <end position="30"/>
    </location>
</feature>
<organism evidence="2 3">
    <name type="scientific">Paxillus rubicundulus Ve08.2h10</name>
    <dbReference type="NCBI Taxonomy" id="930991"/>
    <lineage>
        <taxon>Eukaryota</taxon>
        <taxon>Fungi</taxon>
        <taxon>Dikarya</taxon>
        <taxon>Basidiomycota</taxon>
        <taxon>Agaricomycotina</taxon>
        <taxon>Agaricomycetes</taxon>
        <taxon>Agaricomycetidae</taxon>
        <taxon>Boletales</taxon>
        <taxon>Paxilineae</taxon>
        <taxon>Paxillaceae</taxon>
        <taxon>Paxillus</taxon>
    </lineage>
</organism>
<proteinExistence type="predicted"/>
<dbReference type="STRING" id="930991.A0A0D0E5Z3"/>
<evidence type="ECO:0000256" key="1">
    <source>
        <dbReference type="SAM" id="MobiDB-lite"/>
    </source>
</evidence>
<dbReference type="HOGENOM" id="CLU_1971259_0_0_1"/>